<dbReference type="InterPro" id="IPR002053">
    <property type="entry name" value="Glyco_hydro_25"/>
</dbReference>
<evidence type="ECO:0000256" key="1">
    <source>
        <dbReference type="ARBA" id="ARBA00010646"/>
    </source>
</evidence>
<dbReference type="GO" id="GO:0003796">
    <property type="term" value="F:lysozyme activity"/>
    <property type="evidence" value="ECO:0007669"/>
    <property type="project" value="InterPro"/>
</dbReference>
<dbReference type="PROSITE" id="PS51904">
    <property type="entry name" value="GLYCOSYL_HYDROL_F25_2"/>
    <property type="match status" value="1"/>
</dbReference>
<gene>
    <name evidence="5" type="ORF">DEM25_011660</name>
</gene>
<dbReference type="Gene3D" id="3.20.20.80">
    <property type="entry name" value="Glycosidases"/>
    <property type="match status" value="1"/>
</dbReference>
<evidence type="ECO:0000256" key="3">
    <source>
        <dbReference type="ARBA" id="ARBA00023295"/>
    </source>
</evidence>
<keyword evidence="4" id="KW-0732">Signal</keyword>
<dbReference type="GO" id="GO:0009253">
    <property type="term" value="P:peptidoglycan catabolic process"/>
    <property type="evidence" value="ECO:0007669"/>
    <property type="project" value="InterPro"/>
</dbReference>
<dbReference type="CDD" id="cd06413">
    <property type="entry name" value="GH25_muramidase_1"/>
    <property type="match status" value="1"/>
</dbReference>
<feature type="chain" id="PRO_5018670856" evidence="4">
    <location>
        <begin position="30"/>
        <end position="339"/>
    </location>
</feature>
<evidence type="ECO:0000313" key="5">
    <source>
        <dbReference type="EMBL" id="RKF06284.1"/>
    </source>
</evidence>
<protein>
    <submittedName>
        <fullName evidence="5">Muramidase</fullName>
    </submittedName>
</protein>
<evidence type="ECO:0000256" key="2">
    <source>
        <dbReference type="ARBA" id="ARBA00022801"/>
    </source>
</evidence>
<name>A0A3A8AI03_9HYPH</name>
<dbReference type="Proteomes" id="UP000246132">
    <property type="component" value="Unassembled WGS sequence"/>
</dbReference>
<dbReference type="OrthoDB" id="9798192at2"/>
<evidence type="ECO:0000313" key="6">
    <source>
        <dbReference type="Proteomes" id="UP000246132"/>
    </source>
</evidence>
<dbReference type="InterPro" id="IPR017853">
    <property type="entry name" value="GH"/>
</dbReference>
<organism evidence="5 6">
    <name type="scientific">Oceaniradius stylonematis</name>
    <dbReference type="NCBI Taxonomy" id="2184161"/>
    <lineage>
        <taxon>Bacteria</taxon>
        <taxon>Pseudomonadati</taxon>
        <taxon>Pseudomonadota</taxon>
        <taxon>Alphaproteobacteria</taxon>
        <taxon>Hyphomicrobiales</taxon>
        <taxon>Ahrensiaceae</taxon>
        <taxon>Oceaniradius</taxon>
    </lineage>
</organism>
<dbReference type="SUPFAM" id="SSF51445">
    <property type="entry name" value="(Trans)glycosidases"/>
    <property type="match status" value="1"/>
</dbReference>
<comment type="similarity">
    <text evidence="1">Belongs to the glycosyl hydrolase 25 family.</text>
</comment>
<dbReference type="PANTHER" id="PTHR34135:SF2">
    <property type="entry name" value="LYSOZYME"/>
    <property type="match status" value="1"/>
</dbReference>
<sequence>MRGLVVAAGLCVLSALVLSGCSASSGVDALELAGPSGEVTSSITPRAPVPGATVPSATALAPSAVAVSEPAFEAADEARVTPAPVDVALARPENPAGPAARPENRRRIYAPRFGDAKPVNFGRASPDKFAVHGVDVSHWQQEIDWPALRTQGANFAFIKATEGGKHVDRLFRRNWDAARAAGIPTGAYHFFFWCRSAAEQADWFIRHVPKQPGALPPVLDVEWYGNKRSCPRKPPRSTVLAKMRVFSERIEAHYGQKPIIYTTPDFYEDNLRGQFKDHAFWLRSVAAHPRERYPNRGFAFWQYSGTGTARRGVETQIDLNVFNGTEEGWHSWLAQNLSR</sequence>
<dbReference type="EMBL" id="QFWV02000007">
    <property type="protein sequence ID" value="RKF06284.1"/>
    <property type="molecule type" value="Genomic_DNA"/>
</dbReference>
<dbReference type="RefSeq" id="WP_109766160.1">
    <property type="nucleotide sequence ID" value="NZ_CP159474.1"/>
</dbReference>
<comment type="caution">
    <text evidence="5">The sequence shown here is derived from an EMBL/GenBank/DDBJ whole genome shotgun (WGS) entry which is preliminary data.</text>
</comment>
<keyword evidence="2" id="KW-0378">Hydrolase</keyword>
<dbReference type="PANTHER" id="PTHR34135">
    <property type="entry name" value="LYSOZYME"/>
    <property type="match status" value="1"/>
</dbReference>
<evidence type="ECO:0000256" key="4">
    <source>
        <dbReference type="SAM" id="SignalP"/>
    </source>
</evidence>
<keyword evidence="3" id="KW-0326">Glycosidase</keyword>
<dbReference type="AlphaFoldDB" id="A0A3A8AI03"/>
<keyword evidence="6" id="KW-1185">Reference proteome</keyword>
<dbReference type="Pfam" id="PF01183">
    <property type="entry name" value="Glyco_hydro_25"/>
    <property type="match status" value="1"/>
</dbReference>
<dbReference type="SMART" id="SM00641">
    <property type="entry name" value="Glyco_25"/>
    <property type="match status" value="1"/>
</dbReference>
<dbReference type="GO" id="GO:0016052">
    <property type="term" value="P:carbohydrate catabolic process"/>
    <property type="evidence" value="ECO:0007669"/>
    <property type="project" value="TreeGrafter"/>
</dbReference>
<dbReference type="InterPro" id="IPR018077">
    <property type="entry name" value="Glyco_hydro_fam25_subgr"/>
</dbReference>
<dbReference type="GO" id="GO:0016998">
    <property type="term" value="P:cell wall macromolecule catabolic process"/>
    <property type="evidence" value="ECO:0007669"/>
    <property type="project" value="InterPro"/>
</dbReference>
<reference evidence="5 6" key="1">
    <citation type="journal article" date="2018" name="Int. J. Syst. Bacteriol.">
        <title>Oceaniradius stylonemae gen. nov., sp. nov., isolated from a red alga, Stylonema cornu-cervi.</title>
        <authorList>
            <person name="Jeong S."/>
        </authorList>
    </citation>
    <scope>NUCLEOTIDE SEQUENCE [LARGE SCALE GENOMIC DNA]</scope>
    <source>
        <strain evidence="5 6">StC1</strain>
    </source>
</reference>
<feature type="signal peptide" evidence="4">
    <location>
        <begin position="1"/>
        <end position="29"/>
    </location>
</feature>
<accession>A0A3A8AI03</accession>
<dbReference type="PROSITE" id="PS51257">
    <property type="entry name" value="PROKAR_LIPOPROTEIN"/>
    <property type="match status" value="1"/>
</dbReference>
<proteinExistence type="inferred from homology"/>